<dbReference type="AlphaFoldDB" id="A0A506Y5C6"/>
<dbReference type="RefSeq" id="WP_141163584.1">
    <property type="nucleotide sequence ID" value="NZ_VHQG01000002.1"/>
</dbReference>
<feature type="compositionally biased region" description="Low complexity" evidence="1">
    <location>
        <begin position="78"/>
        <end position="95"/>
    </location>
</feature>
<feature type="compositionally biased region" description="Polar residues" evidence="1">
    <location>
        <begin position="107"/>
        <end position="116"/>
    </location>
</feature>
<feature type="compositionally biased region" description="Low complexity" evidence="1">
    <location>
        <begin position="117"/>
        <end position="166"/>
    </location>
</feature>
<organism evidence="3 4">
    <name type="scientific">Schumannella soli</name>
    <dbReference type="NCBI Taxonomy" id="2590779"/>
    <lineage>
        <taxon>Bacteria</taxon>
        <taxon>Bacillati</taxon>
        <taxon>Actinomycetota</taxon>
        <taxon>Actinomycetes</taxon>
        <taxon>Micrococcales</taxon>
        <taxon>Microbacteriaceae</taxon>
        <taxon>Schumannella</taxon>
    </lineage>
</organism>
<evidence type="ECO:0000256" key="1">
    <source>
        <dbReference type="SAM" id="MobiDB-lite"/>
    </source>
</evidence>
<dbReference type="OrthoDB" id="4792402at2"/>
<comment type="caution">
    <text evidence="3">The sequence shown here is derived from an EMBL/GenBank/DDBJ whole genome shotgun (WGS) entry which is preliminary data.</text>
</comment>
<evidence type="ECO:0008006" key="5">
    <source>
        <dbReference type="Google" id="ProtNLM"/>
    </source>
</evidence>
<evidence type="ECO:0000313" key="3">
    <source>
        <dbReference type="EMBL" id="TPW76228.1"/>
    </source>
</evidence>
<evidence type="ECO:0000256" key="2">
    <source>
        <dbReference type="SAM" id="Phobius"/>
    </source>
</evidence>
<gene>
    <name evidence="3" type="ORF">FJ657_10570</name>
</gene>
<protein>
    <recommendedName>
        <fullName evidence="5">DUF4878 domain-containing protein</fullName>
    </recommendedName>
</protein>
<keyword evidence="2" id="KW-1133">Transmembrane helix</keyword>
<accession>A0A506Y5C6</accession>
<name>A0A506Y5C6_9MICO</name>
<evidence type="ECO:0000313" key="4">
    <source>
        <dbReference type="Proteomes" id="UP000316252"/>
    </source>
</evidence>
<keyword evidence="2" id="KW-0472">Membrane</keyword>
<feature type="transmembrane region" description="Helical" evidence="2">
    <location>
        <begin position="181"/>
        <end position="204"/>
    </location>
</feature>
<feature type="region of interest" description="Disordered" evidence="1">
    <location>
        <begin position="1"/>
        <end position="173"/>
    </location>
</feature>
<keyword evidence="4" id="KW-1185">Reference proteome</keyword>
<proteinExistence type="predicted"/>
<reference evidence="3 4" key="1">
    <citation type="submission" date="2019-06" db="EMBL/GenBank/DDBJ databases">
        <authorList>
            <person name="Li F."/>
        </authorList>
    </citation>
    <scope>NUCLEOTIDE SEQUENCE [LARGE SCALE GENOMIC DNA]</scope>
    <source>
        <strain evidence="3 4">10F1D-1</strain>
    </source>
</reference>
<keyword evidence="2" id="KW-0812">Transmembrane</keyword>
<sequence>MTDPRDQDPADRSTPLASAAGGREGGGDGAPQIPPRTVGPSPYAQYQSPTPPQESGPPQYGEADETQLRFGQRQGGEPSPAGQHQPGQSQPGQPHYGAPQYGVSPQPGAQQYGQSTPGQYGAQQYGGQPQNGQPQYGQQPAQPQYAQQQYAAPQQSGQQYGAPQYGVPTPPPRKRRLGTGAVIGIIAGALVLVIGAVVGITAGINASRPASADPAATVTGYLDALRAGDAKKALTFLEKPDDDTLLTSAVLKESNKIAKIGKATTTVSGSKYFPQVRAKFAIGSESVTQEFRLTRDSDGAFTISGGTVALYPSSLKSAPVTINGQKAPSSDTWVLFPGAYTLALDVKGFQVENGEKLVAAGDDTYDTLRDVKVSLTDDGVETFRTAVTTAVDACIASKNFAAGCGLDLKSPLSDGTILQEGSITRTLSGDAQTALANLQPETSSSTTPLVVRGGYIGGVTTTATCTKGSATGTCSILFGPSLKSPLVDFTSGTPVVRWS</sequence>
<feature type="compositionally biased region" description="Basic and acidic residues" evidence="1">
    <location>
        <begin position="1"/>
        <end position="11"/>
    </location>
</feature>
<dbReference type="EMBL" id="VHQG01000002">
    <property type="protein sequence ID" value="TPW76228.1"/>
    <property type="molecule type" value="Genomic_DNA"/>
</dbReference>
<dbReference type="Proteomes" id="UP000316252">
    <property type="component" value="Unassembled WGS sequence"/>
</dbReference>